<sequence>MSFYFQNKKLRLPMVRLMIILDGLLIFSVILPLLGQDMMMTMAATAVQPMFINIAAPVGFKPNNYCHQMGPRPTFLVRAYPYMKIPPLLDHTTMMTGAQIVVLPIFLQEMAIAGPSLISSLPVMVFQVIVLELMSPLMESMRLSAHTMETMVLQIKARRTSFIMMVQTGFSRQKFTLQIHHHPHILEEEWPFQVIMFLWGPMLMMKRAQIVARPMFSNAMVQAGLKKQNSLLMMVM</sequence>
<organism evidence="2 3">
    <name type="scientific">Candidatus Magnetoglobus multicellularis str. Araruama</name>
    <dbReference type="NCBI Taxonomy" id="890399"/>
    <lineage>
        <taxon>Bacteria</taxon>
        <taxon>Pseudomonadati</taxon>
        <taxon>Thermodesulfobacteriota</taxon>
        <taxon>Desulfobacteria</taxon>
        <taxon>Desulfobacterales</taxon>
        <taxon>Desulfobacteraceae</taxon>
        <taxon>Candidatus Magnetoglobus</taxon>
    </lineage>
</organism>
<name>A0A1V1P2C0_9BACT</name>
<protein>
    <submittedName>
        <fullName evidence="2">Uncharacterized protein</fullName>
    </submittedName>
</protein>
<evidence type="ECO:0000256" key="1">
    <source>
        <dbReference type="SAM" id="Phobius"/>
    </source>
</evidence>
<feature type="transmembrane region" description="Helical" evidence="1">
    <location>
        <begin position="40"/>
        <end position="60"/>
    </location>
</feature>
<feature type="transmembrane region" description="Helical" evidence="1">
    <location>
        <begin position="12"/>
        <end position="34"/>
    </location>
</feature>
<reference evidence="3" key="1">
    <citation type="submission" date="2012-11" db="EMBL/GenBank/DDBJ databases">
        <authorList>
            <person name="Lucero-Rivera Y.E."/>
            <person name="Tovar-Ramirez D."/>
        </authorList>
    </citation>
    <scope>NUCLEOTIDE SEQUENCE [LARGE SCALE GENOMIC DNA]</scope>
    <source>
        <strain evidence="3">Araruama</strain>
    </source>
</reference>
<accession>A0A1V1P2C0</accession>
<proteinExistence type="predicted"/>
<keyword evidence="1" id="KW-0472">Membrane</keyword>
<evidence type="ECO:0000313" key="3">
    <source>
        <dbReference type="Proteomes" id="UP000189670"/>
    </source>
</evidence>
<gene>
    <name evidence="2" type="ORF">OMM_04258</name>
</gene>
<evidence type="ECO:0000313" key="2">
    <source>
        <dbReference type="EMBL" id="ETR68948.1"/>
    </source>
</evidence>
<dbReference type="EMBL" id="ATBP01000789">
    <property type="protein sequence ID" value="ETR68948.1"/>
    <property type="molecule type" value="Genomic_DNA"/>
</dbReference>
<dbReference type="Proteomes" id="UP000189670">
    <property type="component" value="Unassembled WGS sequence"/>
</dbReference>
<keyword evidence="1" id="KW-0812">Transmembrane</keyword>
<comment type="caution">
    <text evidence="2">The sequence shown here is derived from an EMBL/GenBank/DDBJ whole genome shotgun (WGS) entry which is preliminary data.</text>
</comment>
<dbReference type="AlphaFoldDB" id="A0A1V1P2C0"/>
<keyword evidence="1" id="KW-1133">Transmembrane helix</keyword>